<evidence type="ECO:0000256" key="2">
    <source>
        <dbReference type="ARBA" id="ARBA00023002"/>
    </source>
</evidence>
<dbReference type="PROSITE" id="PS00687">
    <property type="entry name" value="ALDEHYDE_DEHYDR_GLU"/>
    <property type="match status" value="1"/>
</dbReference>
<dbReference type="InterPro" id="IPR016162">
    <property type="entry name" value="Ald_DH_N"/>
</dbReference>
<keyword evidence="2 4" id="KW-0560">Oxidoreductase</keyword>
<dbReference type="InterPro" id="IPR016160">
    <property type="entry name" value="Ald_DH_CS_CYS"/>
</dbReference>
<dbReference type="FunFam" id="3.40.309.10:FF:000012">
    <property type="entry name" value="Betaine aldehyde dehydrogenase"/>
    <property type="match status" value="1"/>
</dbReference>
<feature type="active site" evidence="3">
    <location>
        <position position="270"/>
    </location>
</feature>
<evidence type="ECO:0000313" key="6">
    <source>
        <dbReference type="EMBL" id="VYT94137.1"/>
    </source>
</evidence>
<dbReference type="PANTHER" id="PTHR11699">
    <property type="entry name" value="ALDEHYDE DEHYDROGENASE-RELATED"/>
    <property type="match status" value="1"/>
</dbReference>
<dbReference type="InterPro" id="IPR015590">
    <property type="entry name" value="Aldehyde_DH_dom"/>
</dbReference>
<dbReference type="SUPFAM" id="SSF53720">
    <property type="entry name" value="ALDH-like"/>
    <property type="match status" value="1"/>
</dbReference>
<name>A0A6N3AU85_9FIRM</name>
<evidence type="ECO:0000256" key="3">
    <source>
        <dbReference type="PROSITE-ProRule" id="PRU10007"/>
    </source>
</evidence>
<organism evidence="6">
    <name type="scientific">Peptoniphilus gorbachii</name>
    <dbReference type="NCBI Taxonomy" id="411567"/>
    <lineage>
        <taxon>Bacteria</taxon>
        <taxon>Bacillati</taxon>
        <taxon>Bacillota</taxon>
        <taxon>Tissierellia</taxon>
        <taxon>Tissierellales</taxon>
        <taxon>Peptoniphilaceae</taxon>
        <taxon>Peptoniphilus</taxon>
    </lineage>
</organism>
<dbReference type="InterPro" id="IPR029510">
    <property type="entry name" value="Ald_DH_CS_GLU"/>
</dbReference>
<dbReference type="Pfam" id="PF00171">
    <property type="entry name" value="Aldedh"/>
    <property type="match status" value="1"/>
</dbReference>
<dbReference type="Gene3D" id="3.40.309.10">
    <property type="entry name" value="Aldehyde Dehydrogenase, Chain A, domain 2"/>
    <property type="match status" value="1"/>
</dbReference>
<dbReference type="AlphaFoldDB" id="A0A6N3AU85"/>
<evidence type="ECO:0000256" key="1">
    <source>
        <dbReference type="ARBA" id="ARBA00009986"/>
    </source>
</evidence>
<dbReference type="PROSITE" id="PS00070">
    <property type="entry name" value="ALDEHYDE_DEHYDR_CYS"/>
    <property type="match status" value="1"/>
</dbReference>
<dbReference type="GO" id="GO:0004029">
    <property type="term" value="F:aldehyde dehydrogenase (NAD+) activity"/>
    <property type="evidence" value="ECO:0007669"/>
    <property type="project" value="UniProtKB-EC"/>
</dbReference>
<evidence type="ECO:0000259" key="5">
    <source>
        <dbReference type="Pfam" id="PF00171"/>
    </source>
</evidence>
<protein>
    <submittedName>
        <fullName evidence="6">Aldehyde dehydrogenase AldA</fullName>
        <ecNumber evidence="6">1.2.1.3</ecNumber>
    </submittedName>
</protein>
<dbReference type="Gene3D" id="3.40.605.10">
    <property type="entry name" value="Aldehyde Dehydrogenase, Chain A, domain 1"/>
    <property type="match status" value="1"/>
</dbReference>
<dbReference type="CDD" id="cd07559">
    <property type="entry name" value="ALDH_ACDHII_AcoD-like"/>
    <property type="match status" value="1"/>
</dbReference>
<reference evidence="6" key="1">
    <citation type="submission" date="2019-11" db="EMBL/GenBank/DDBJ databases">
        <authorList>
            <person name="Feng L."/>
        </authorList>
    </citation>
    <scope>NUCLEOTIDE SEQUENCE</scope>
    <source>
        <strain evidence="6">PgorbachiiLFYP46</strain>
    </source>
</reference>
<gene>
    <name evidence="6" type="primary">aldA</name>
    <name evidence="6" type="ORF">PGLFYP46_01466</name>
</gene>
<dbReference type="InterPro" id="IPR016161">
    <property type="entry name" value="Ald_DH/histidinol_DH"/>
</dbReference>
<feature type="domain" description="Aldehyde dehydrogenase" evidence="5">
    <location>
        <begin position="35"/>
        <end position="497"/>
    </location>
</feature>
<sequence length="509" mass="55685">MKAFYDVLNKDKEYIMTKPKINLDKKYGLFIGGEFVDSENGETLDTFCPADGELLASIAQASEKDVDKAVKAAWEGFNEYKKTNKYERAKILNKIADIIDENAEHLAMVETLDNGKPIRETRNVDIPLASEHFRYFAGAILAEEGTANAIDENTLSIVLREPLGVVGQIIPWNFPFLMAAWKLSPALAAGDAVVIKPSSTTSLSLLELMKLIKDVVPKGVINVVTGSGSKSGEYLQHHQGLSKLAFTGSTEVGYKIASAAAEKLIPATLELGGKSANIFFDDCDMDLALDGLAMGILFNQGQVCCAGSRVFVHENIYDEFVERAIKKFEGIKVGLPWEEDTQVGAQVNKSQTEKVLGYVEIAKKEGANIAVGGEKATKNGTEKGYFTMPTLITNVNNNMKVARDEIFGPVAVVIKFKDEEEVIKMANDSDYGLAGAVWTKDINKAIRVARGVETGRMWVNTYNQLPAGAPFGGYKKSGIGRENHKMMLDAYSQVKNIFINTSEKLSGLY</sequence>
<comment type="similarity">
    <text evidence="1 4">Belongs to the aldehyde dehydrogenase family.</text>
</comment>
<dbReference type="InterPro" id="IPR016163">
    <property type="entry name" value="Ald_DH_C"/>
</dbReference>
<evidence type="ECO:0000256" key="4">
    <source>
        <dbReference type="RuleBase" id="RU003345"/>
    </source>
</evidence>
<dbReference type="EC" id="1.2.1.3" evidence="6"/>
<dbReference type="EMBL" id="CACRUP010000013">
    <property type="protein sequence ID" value="VYT94137.1"/>
    <property type="molecule type" value="Genomic_DNA"/>
</dbReference>
<proteinExistence type="inferred from homology"/>
<accession>A0A6N3AU85</accession>
<dbReference type="FunFam" id="3.40.605.10:FF:000007">
    <property type="entry name" value="NAD/NADP-dependent betaine aldehyde dehydrogenase"/>
    <property type="match status" value="1"/>
</dbReference>